<dbReference type="NCBIfam" id="TIGR00426">
    <property type="entry name" value="competence protein ComEA helix-hairpin-helix repeat region"/>
    <property type="match status" value="1"/>
</dbReference>
<gene>
    <name evidence="2" type="ORF">D7Z26_08130</name>
</gene>
<dbReference type="Pfam" id="PF12836">
    <property type="entry name" value="HHH_3"/>
    <property type="match status" value="1"/>
</dbReference>
<reference evidence="2 3" key="1">
    <citation type="submission" date="2018-10" db="EMBL/GenBank/DDBJ databases">
        <title>Cohnella sp. M2MS4P-1, whole genome shotgun sequence.</title>
        <authorList>
            <person name="Tuo L."/>
        </authorList>
    </citation>
    <scope>NUCLEOTIDE SEQUENCE [LARGE SCALE GENOMIC DNA]</scope>
    <source>
        <strain evidence="2 3">M2MS4P-1</strain>
    </source>
</reference>
<dbReference type="PANTHER" id="PTHR21180">
    <property type="entry name" value="ENDONUCLEASE/EXONUCLEASE/PHOSPHATASE FAMILY DOMAIN-CONTAINING PROTEIN 1"/>
    <property type="match status" value="1"/>
</dbReference>
<dbReference type="InterPro" id="IPR010994">
    <property type="entry name" value="RuvA_2-like"/>
</dbReference>
<proteinExistence type="predicted"/>
<dbReference type="OrthoDB" id="9790239at2"/>
<protein>
    <submittedName>
        <fullName evidence="2">Helix-hairpin-helix domain-containing protein</fullName>
    </submittedName>
</protein>
<organism evidence="2 3">
    <name type="scientific">Cohnella endophytica</name>
    <dbReference type="NCBI Taxonomy" id="2419778"/>
    <lineage>
        <taxon>Bacteria</taxon>
        <taxon>Bacillati</taxon>
        <taxon>Bacillota</taxon>
        <taxon>Bacilli</taxon>
        <taxon>Bacillales</taxon>
        <taxon>Paenibacillaceae</taxon>
        <taxon>Cohnella</taxon>
    </lineage>
</organism>
<comment type="caution">
    <text evidence="2">The sequence shown here is derived from an EMBL/GenBank/DDBJ whole genome shotgun (WGS) entry which is preliminary data.</text>
</comment>
<dbReference type="SMART" id="SM00278">
    <property type="entry name" value="HhH1"/>
    <property type="match status" value="2"/>
</dbReference>
<dbReference type="Gene3D" id="1.10.150.280">
    <property type="entry name" value="AF1531-like domain"/>
    <property type="match status" value="1"/>
</dbReference>
<sequence>MDINSATESQLDTLPGIGPAKAKAIIAYRDQHGGFRNVKELMKVKGIGSKVYEKIADSIEVVQRN</sequence>
<keyword evidence="3" id="KW-1185">Reference proteome</keyword>
<dbReference type="GO" id="GO:0003677">
    <property type="term" value="F:DNA binding"/>
    <property type="evidence" value="ECO:0007669"/>
    <property type="project" value="InterPro"/>
</dbReference>
<dbReference type="InterPro" id="IPR004509">
    <property type="entry name" value="Competence_ComEA_HhH"/>
</dbReference>
<feature type="domain" description="Helix-hairpin-helix DNA-binding motif class 1" evidence="1">
    <location>
        <begin position="39"/>
        <end position="58"/>
    </location>
</feature>
<dbReference type="GO" id="GO:0015628">
    <property type="term" value="P:protein secretion by the type II secretion system"/>
    <property type="evidence" value="ECO:0007669"/>
    <property type="project" value="TreeGrafter"/>
</dbReference>
<dbReference type="InterPro" id="IPR003583">
    <property type="entry name" value="Hlx-hairpin-Hlx_DNA-bd_motif"/>
</dbReference>
<dbReference type="AlphaFoldDB" id="A0A494Y2E6"/>
<evidence type="ECO:0000313" key="3">
    <source>
        <dbReference type="Proteomes" id="UP000282076"/>
    </source>
</evidence>
<dbReference type="GO" id="GO:0015627">
    <property type="term" value="C:type II protein secretion system complex"/>
    <property type="evidence" value="ECO:0007669"/>
    <property type="project" value="TreeGrafter"/>
</dbReference>
<feature type="domain" description="Helix-hairpin-helix DNA-binding motif class 1" evidence="1">
    <location>
        <begin position="9"/>
        <end position="28"/>
    </location>
</feature>
<dbReference type="GO" id="GO:0006281">
    <property type="term" value="P:DNA repair"/>
    <property type="evidence" value="ECO:0007669"/>
    <property type="project" value="InterPro"/>
</dbReference>
<dbReference type="Proteomes" id="UP000282076">
    <property type="component" value="Unassembled WGS sequence"/>
</dbReference>
<name>A0A494Y2E6_9BACL</name>
<accession>A0A494Y2E6</accession>
<dbReference type="EMBL" id="RBZM01000004">
    <property type="protein sequence ID" value="RKP55613.1"/>
    <property type="molecule type" value="Genomic_DNA"/>
</dbReference>
<evidence type="ECO:0000313" key="2">
    <source>
        <dbReference type="EMBL" id="RKP55613.1"/>
    </source>
</evidence>
<dbReference type="InterPro" id="IPR051675">
    <property type="entry name" value="Endo/Exo/Phosphatase_dom_1"/>
</dbReference>
<dbReference type="SUPFAM" id="SSF47781">
    <property type="entry name" value="RuvA domain 2-like"/>
    <property type="match status" value="1"/>
</dbReference>
<evidence type="ECO:0000259" key="1">
    <source>
        <dbReference type="SMART" id="SM00278"/>
    </source>
</evidence>
<dbReference type="PANTHER" id="PTHR21180:SF32">
    <property type="entry name" value="ENDONUCLEASE_EXONUCLEASE_PHOSPHATASE FAMILY DOMAIN-CONTAINING PROTEIN 1"/>
    <property type="match status" value="1"/>
</dbReference>